<dbReference type="Pfam" id="PF03454">
    <property type="entry name" value="MoeA_C"/>
    <property type="match status" value="1"/>
</dbReference>
<proteinExistence type="inferred from homology"/>
<dbReference type="OrthoDB" id="9804758at2"/>
<dbReference type="SUPFAM" id="SSF63867">
    <property type="entry name" value="MoeA C-terminal domain-like"/>
    <property type="match status" value="1"/>
</dbReference>
<dbReference type="GO" id="GO:0046872">
    <property type="term" value="F:metal ion binding"/>
    <property type="evidence" value="ECO:0007669"/>
    <property type="project" value="UniProtKB-UniRule"/>
</dbReference>
<dbReference type="eggNOG" id="COG0303">
    <property type="taxonomic scope" value="Bacteria"/>
</dbReference>
<evidence type="ECO:0000313" key="14">
    <source>
        <dbReference type="Proteomes" id="UP000017813"/>
    </source>
</evidence>
<organism evidence="13 14">
    <name type="scientific">Simonsiella muelleri ATCC 29453</name>
    <dbReference type="NCBI Taxonomy" id="641147"/>
    <lineage>
        <taxon>Bacteria</taxon>
        <taxon>Pseudomonadati</taxon>
        <taxon>Pseudomonadota</taxon>
        <taxon>Betaproteobacteria</taxon>
        <taxon>Neisseriales</taxon>
        <taxon>Neisseriaceae</taxon>
        <taxon>Simonsiella</taxon>
    </lineage>
</organism>
<evidence type="ECO:0000256" key="8">
    <source>
        <dbReference type="ARBA" id="ARBA00022842"/>
    </source>
</evidence>
<gene>
    <name evidence="13" type="ORF">HMPREF9021_01725</name>
</gene>
<evidence type="ECO:0000256" key="7">
    <source>
        <dbReference type="ARBA" id="ARBA00022723"/>
    </source>
</evidence>
<keyword evidence="8 11" id="KW-0460">Magnesium</keyword>
<dbReference type="GO" id="GO:0061599">
    <property type="term" value="F:molybdopterin molybdotransferase activity"/>
    <property type="evidence" value="ECO:0007669"/>
    <property type="project" value="UniProtKB-UniRule"/>
</dbReference>
<feature type="domain" description="MoaB/Mog" evidence="12">
    <location>
        <begin position="180"/>
        <end position="318"/>
    </location>
</feature>
<dbReference type="Gene3D" id="3.90.105.10">
    <property type="entry name" value="Molybdopterin biosynthesis moea protein, domain 2"/>
    <property type="match status" value="1"/>
</dbReference>
<dbReference type="STRING" id="641147.HMPREF9021_01725"/>
<dbReference type="FunFam" id="3.40.980.10:FF:000004">
    <property type="entry name" value="Molybdopterin molybdenumtransferase"/>
    <property type="match status" value="1"/>
</dbReference>
<dbReference type="KEGG" id="smur:BWP33_08100"/>
<dbReference type="Proteomes" id="UP000017813">
    <property type="component" value="Unassembled WGS sequence"/>
</dbReference>
<dbReference type="InterPro" id="IPR005111">
    <property type="entry name" value="MoeA_C_domain_IV"/>
</dbReference>
<dbReference type="Gene3D" id="2.40.340.10">
    <property type="entry name" value="MoeA, C-terminal, domain IV"/>
    <property type="match status" value="1"/>
</dbReference>
<reference evidence="13 14" key="1">
    <citation type="submission" date="2010-03" db="EMBL/GenBank/DDBJ databases">
        <authorList>
            <consortium name="The Broad Institute Genome Sequencing Platform"/>
            <person name="Ward D."/>
            <person name="Earl A."/>
            <person name="Feldgarden M."/>
            <person name="Gevers D."/>
            <person name="Young S."/>
            <person name="Zeng Q."/>
            <person name="Koehrsen M."/>
            <person name="Alvarado L."/>
            <person name="Berlin A.M."/>
            <person name="Borenstein D."/>
            <person name="Chapman S.B."/>
            <person name="Chen Z."/>
            <person name="Engels R."/>
            <person name="Freedman E."/>
            <person name="Gellesch M."/>
            <person name="Goldberg J."/>
            <person name="Griggs A."/>
            <person name="Gujja S."/>
            <person name="Heilman E.R."/>
            <person name="Heiman D.I."/>
            <person name="Hepburn T.A."/>
            <person name="Howarth C."/>
            <person name="Jen D."/>
            <person name="Larson L."/>
            <person name="Mehta T."/>
            <person name="Park D."/>
            <person name="Pearson M."/>
            <person name="Richards J."/>
            <person name="Roberts A."/>
            <person name="Saif S."/>
            <person name="Shea T.D."/>
            <person name="Shenoy N."/>
            <person name="Sisk P."/>
            <person name="Stolte C."/>
            <person name="Sykes S.N."/>
            <person name="Walk T."/>
            <person name="White J."/>
            <person name="Yandava C."/>
            <person name="Izard J."/>
            <person name="Baranova O.V."/>
            <person name="Blanton J.M."/>
            <person name="Tanner A.C."/>
            <person name="Dewhirst F."/>
            <person name="Haas B."/>
            <person name="Nusbaum C."/>
            <person name="Birren B."/>
        </authorList>
    </citation>
    <scope>NUCLEOTIDE SEQUENCE [LARGE SCALE GENOMIC DNA]</scope>
    <source>
        <strain evidence="13 14">ATCC 29453</strain>
    </source>
</reference>
<dbReference type="InterPro" id="IPR036688">
    <property type="entry name" value="MoeA_C_domain_IV_sf"/>
</dbReference>
<evidence type="ECO:0000256" key="2">
    <source>
        <dbReference type="ARBA" id="ARBA00002901"/>
    </source>
</evidence>
<dbReference type="CDD" id="cd00887">
    <property type="entry name" value="MoeA"/>
    <property type="match status" value="1"/>
</dbReference>
<evidence type="ECO:0000256" key="4">
    <source>
        <dbReference type="ARBA" id="ARBA00010763"/>
    </source>
</evidence>
<keyword evidence="14" id="KW-1185">Reference proteome</keyword>
<dbReference type="PANTHER" id="PTHR10192:SF5">
    <property type="entry name" value="GEPHYRIN"/>
    <property type="match status" value="1"/>
</dbReference>
<dbReference type="InterPro" id="IPR005110">
    <property type="entry name" value="MoeA_linker/N"/>
</dbReference>
<dbReference type="HOGENOM" id="CLU_010186_7_0_4"/>
<name>V9H5M9_9NEIS</name>
<dbReference type="InterPro" id="IPR036425">
    <property type="entry name" value="MoaB/Mog-like_dom_sf"/>
</dbReference>
<sequence>MSLTTVSQLQNLIHNQIGTHFRQPETENIPVAQSVGRVLAQDIVSPINVPNANVSAMDGYALAHHAATGDVLRLVGESAAGHAFSGNVGQGECVRIMTGAVVPEDCVAVVIQENTQTDEQGNIVLTKNVQEKQNIRYAGEEIQANHQVLQKGRILRDADVLLLAALGVGEVVVYRKIRVAVFSTGDELVEPSQPLSGSSQIYDSNRHMLMARLTSLPIDIIDLKRVEDNLESVMRVLNDAAKMADVVITSGGVSVGDYDYLRQAVEQIGHIHHYKVAMKPGKPFVFGQMMQAWYFGLPGNPISGFVGFDMFVKSALWQLCGVVEIPQPLRLQAALSVPVKKSAGRMDIQRAILTRQANGNWTVAPCGSQDSHRILGISRANAYMILPLESENLAIGDVVEVQPFAQAFLD</sequence>
<comment type="caution">
    <text evidence="13">The sequence shown here is derived from an EMBL/GenBank/DDBJ whole genome shotgun (WGS) entry which is preliminary data.</text>
</comment>
<keyword evidence="7 11" id="KW-0479">Metal-binding</keyword>
<dbReference type="Pfam" id="PF00994">
    <property type="entry name" value="MoCF_biosynth"/>
    <property type="match status" value="1"/>
</dbReference>
<dbReference type="InterPro" id="IPR001453">
    <property type="entry name" value="MoaB/Mog_dom"/>
</dbReference>
<evidence type="ECO:0000256" key="9">
    <source>
        <dbReference type="ARBA" id="ARBA00023150"/>
    </source>
</evidence>
<dbReference type="PANTHER" id="PTHR10192">
    <property type="entry name" value="MOLYBDOPTERIN BIOSYNTHESIS PROTEIN"/>
    <property type="match status" value="1"/>
</dbReference>
<comment type="pathway">
    <text evidence="3 11">Cofactor biosynthesis; molybdopterin biosynthesis.</text>
</comment>
<dbReference type="InterPro" id="IPR038987">
    <property type="entry name" value="MoeA-like"/>
</dbReference>
<evidence type="ECO:0000256" key="10">
    <source>
        <dbReference type="ARBA" id="ARBA00047317"/>
    </source>
</evidence>
<comment type="catalytic activity">
    <reaction evidence="10">
        <text>adenylyl-molybdopterin + molybdate = Mo-molybdopterin + AMP + H(+)</text>
        <dbReference type="Rhea" id="RHEA:35047"/>
        <dbReference type="ChEBI" id="CHEBI:15378"/>
        <dbReference type="ChEBI" id="CHEBI:36264"/>
        <dbReference type="ChEBI" id="CHEBI:62727"/>
        <dbReference type="ChEBI" id="CHEBI:71302"/>
        <dbReference type="ChEBI" id="CHEBI:456215"/>
        <dbReference type="EC" id="2.10.1.1"/>
    </reaction>
</comment>
<keyword evidence="9 11" id="KW-0501">Molybdenum cofactor biosynthesis</keyword>
<dbReference type="EMBL" id="ADCY02000035">
    <property type="protein sequence ID" value="EFG30438.1"/>
    <property type="molecule type" value="Genomic_DNA"/>
</dbReference>
<dbReference type="PROSITE" id="PS01079">
    <property type="entry name" value="MOCF_BIOSYNTHESIS_2"/>
    <property type="match status" value="1"/>
</dbReference>
<dbReference type="GO" id="GO:0005829">
    <property type="term" value="C:cytosol"/>
    <property type="evidence" value="ECO:0007669"/>
    <property type="project" value="TreeGrafter"/>
</dbReference>
<evidence type="ECO:0000259" key="12">
    <source>
        <dbReference type="SMART" id="SM00852"/>
    </source>
</evidence>
<dbReference type="NCBIfam" id="NF045515">
    <property type="entry name" value="Glp_gephyrin"/>
    <property type="match status" value="1"/>
</dbReference>
<accession>V9H5M9</accession>
<evidence type="ECO:0000313" key="13">
    <source>
        <dbReference type="EMBL" id="EFG30438.1"/>
    </source>
</evidence>
<dbReference type="GO" id="GO:0006777">
    <property type="term" value="P:Mo-molybdopterin cofactor biosynthetic process"/>
    <property type="evidence" value="ECO:0007669"/>
    <property type="project" value="UniProtKB-UniRule"/>
</dbReference>
<dbReference type="UniPathway" id="UPA00344"/>
<dbReference type="AlphaFoldDB" id="V9H5M9"/>
<comment type="function">
    <text evidence="2 11">Catalyzes the insertion of molybdate into adenylated molybdopterin with the concomitant release of AMP.</text>
</comment>
<evidence type="ECO:0000256" key="6">
    <source>
        <dbReference type="ARBA" id="ARBA00022679"/>
    </source>
</evidence>
<dbReference type="SUPFAM" id="SSF63882">
    <property type="entry name" value="MoeA N-terminal region -like"/>
    <property type="match status" value="1"/>
</dbReference>
<dbReference type="SUPFAM" id="SSF53218">
    <property type="entry name" value="Molybdenum cofactor biosynthesis proteins"/>
    <property type="match status" value="1"/>
</dbReference>
<reference evidence="13 14" key="2">
    <citation type="submission" date="2011-10" db="EMBL/GenBank/DDBJ databases">
        <title>The Genome Sequence of Simonsiella muelleri ATCC 29453.</title>
        <authorList>
            <consortium name="The Broad Institute Genome Sequencing Platform"/>
            <consortium name="The Broad Institute Genome Sequencing Center for Infectious Disease"/>
            <person name="Earl A."/>
            <person name="Ward D."/>
            <person name="Feldgarden M."/>
            <person name="Gevers D."/>
            <person name="Izard J."/>
            <person name="Baranova O.V."/>
            <person name="Blanton J.M."/>
            <person name="Tanner A.C."/>
            <person name="Dewhirst F."/>
            <person name="Young S.K."/>
            <person name="Zeng Q."/>
            <person name="Gargeya S."/>
            <person name="Fitzgerald M."/>
            <person name="Haas B."/>
            <person name="Abouelleil A."/>
            <person name="Alvarado L."/>
            <person name="Arachchi H.M."/>
            <person name="Berlin A."/>
            <person name="Brown A."/>
            <person name="Chapman S.B."/>
            <person name="Chen Z."/>
            <person name="Dunbar C."/>
            <person name="Freedman E."/>
            <person name="Gearin G."/>
            <person name="Goldberg J."/>
            <person name="Griggs A."/>
            <person name="Gujja S."/>
            <person name="Heiman D."/>
            <person name="Howarth C."/>
            <person name="Larson L."/>
            <person name="Lui A."/>
            <person name="MacDonald P.J.P."/>
            <person name="Montmayeur A."/>
            <person name="Murphy C."/>
            <person name="Neiman D."/>
            <person name="Pearson M."/>
            <person name="Priest M."/>
            <person name="Roberts A."/>
            <person name="Saif S."/>
            <person name="Shea T."/>
            <person name="Shenoy N."/>
            <person name="Sisk P."/>
            <person name="Stolte C."/>
            <person name="Sykes S."/>
            <person name="Wortman J."/>
            <person name="Nusbaum C."/>
            <person name="Birren B."/>
        </authorList>
    </citation>
    <scope>NUCLEOTIDE SEQUENCE [LARGE SCALE GENOMIC DNA]</scope>
    <source>
        <strain evidence="13 14">ATCC 29453</strain>
    </source>
</reference>
<dbReference type="InterPro" id="IPR036135">
    <property type="entry name" value="MoeA_linker/N_sf"/>
</dbReference>
<dbReference type="SMART" id="SM00852">
    <property type="entry name" value="MoCF_biosynth"/>
    <property type="match status" value="1"/>
</dbReference>
<keyword evidence="5 11" id="KW-0500">Molybdenum</keyword>
<comment type="similarity">
    <text evidence="4 11">Belongs to the MoeA family.</text>
</comment>
<evidence type="ECO:0000256" key="1">
    <source>
        <dbReference type="ARBA" id="ARBA00001946"/>
    </source>
</evidence>
<dbReference type="InterPro" id="IPR008284">
    <property type="entry name" value="MoCF_biosynth_CS"/>
</dbReference>
<evidence type="ECO:0000256" key="3">
    <source>
        <dbReference type="ARBA" id="ARBA00005046"/>
    </source>
</evidence>
<evidence type="ECO:0000256" key="11">
    <source>
        <dbReference type="RuleBase" id="RU365090"/>
    </source>
</evidence>
<dbReference type="Pfam" id="PF03453">
    <property type="entry name" value="MoeA_N"/>
    <property type="match status" value="1"/>
</dbReference>
<dbReference type="Gene3D" id="3.40.980.10">
    <property type="entry name" value="MoaB/Mog-like domain"/>
    <property type="match status" value="1"/>
</dbReference>
<evidence type="ECO:0000256" key="5">
    <source>
        <dbReference type="ARBA" id="ARBA00022505"/>
    </source>
</evidence>
<dbReference type="NCBIfam" id="TIGR00177">
    <property type="entry name" value="molyb_syn"/>
    <property type="match status" value="1"/>
</dbReference>
<protein>
    <recommendedName>
        <fullName evidence="11">Molybdopterin molybdenumtransferase</fullName>
        <ecNumber evidence="11">2.10.1.1</ecNumber>
    </recommendedName>
</protein>
<keyword evidence="6 11" id="KW-0808">Transferase</keyword>
<comment type="cofactor">
    <cofactor evidence="1 11">
        <name>Mg(2+)</name>
        <dbReference type="ChEBI" id="CHEBI:18420"/>
    </cofactor>
</comment>
<dbReference type="Gene3D" id="2.170.190.11">
    <property type="entry name" value="Molybdopterin biosynthesis moea protein, domain 3"/>
    <property type="match status" value="1"/>
</dbReference>
<dbReference type="EC" id="2.10.1.1" evidence="11"/>